<proteinExistence type="predicted"/>
<protein>
    <submittedName>
        <fullName evidence="2">Intron-binding protein aquarius N-terminus</fullName>
    </submittedName>
</protein>
<keyword evidence="3" id="KW-1185">Reference proteome</keyword>
<evidence type="ECO:0000313" key="2">
    <source>
        <dbReference type="EMBL" id="KAK2956515.1"/>
    </source>
</evidence>
<accession>A0ABQ9XYG9</accession>
<sequence>MSLLPDDERRDLLHRGDITAKSQSNHPSQTNHNLFISCLALFHEYLFFEVDERTGKARTENDILNLHYGRVQQLQTLCYRDLPSLKEIAVSSVSSFNTNGDLDMLLMFAPNDSLVRLAEILDVIGTDEDEVDADEESEKLALSSKVLIELVAERFTRKPSQVALFKIMPLFLTERMFWNTNSLPLPPIPHHPR</sequence>
<dbReference type="InterPro" id="IPR032174">
    <property type="entry name" value="Aquarius_N"/>
</dbReference>
<reference evidence="2 3" key="1">
    <citation type="journal article" date="2022" name="bioRxiv">
        <title>Genomics of Preaxostyla Flagellates Illuminates Evolutionary Transitions and the Path Towards Mitochondrial Loss.</title>
        <authorList>
            <person name="Novak L.V.F."/>
            <person name="Treitli S.C."/>
            <person name="Pyrih J."/>
            <person name="Halakuc P."/>
            <person name="Pipaliya S.V."/>
            <person name="Vacek V."/>
            <person name="Brzon O."/>
            <person name="Soukal P."/>
            <person name="Eme L."/>
            <person name="Dacks J.B."/>
            <person name="Karnkowska A."/>
            <person name="Elias M."/>
            <person name="Hampl V."/>
        </authorList>
    </citation>
    <scope>NUCLEOTIDE SEQUENCE [LARGE SCALE GENOMIC DNA]</scope>
    <source>
        <strain evidence="2">NAU3</strain>
        <tissue evidence="2">Gut</tissue>
    </source>
</reference>
<evidence type="ECO:0000313" key="3">
    <source>
        <dbReference type="Proteomes" id="UP001281761"/>
    </source>
</evidence>
<gene>
    <name evidence="2" type="ORF">BLNAU_8569</name>
</gene>
<name>A0ABQ9XYG9_9EUKA</name>
<feature type="domain" description="RNA helicase aquarius N-terminal" evidence="1">
    <location>
        <begin position="23"/>
        <end position="158"/>
    </location>
</feature>
<dbReference type="Proteomes" id="UP001281761">
    <property type="component" value="Unassembled WGS sequence"/>
</dbReference>
<dbReference type="Pfam" id="PF16399">
    <property type="entry name" value="Aquarius_N_1st"/>
    <property type="match status" value="1"/>
</dbReference>
<organism evidence="2 3">
    <name type="scientific">Blattamonas nauphoetae</name>
    <dbReference type="NCBI Taxonomy" id="2049346"/>
    <lineage>
        <taxon>Eukaryota</taxon>
        <taxon>Metamonada</taxon>
        <taxon>Preaxostyla</taxon>
        <taxon>Oxymonadida</taxon>
        <taxon>Blattamonas</taxon>
    </lineage>
</organism>
<comment type="caution">
    <text evidence="2">The sequence shown here is derived from an EMBL/GenBank/DDBJ whole genome shotgun (WGS) entry which is preliminary data.</text>
</comment>
<evidence type="ECO:0000259" key="1">
    <source>
        <dbReference type="Pfam" id="PF16399"/>
    </source>
</evidence>
<dbReference type="EMBL" id="JARBJD010000055">
    <property type="protein sequence ID" value="KAK2956515.1"/>
    <property type="molecule type" value="Genomic_DNA"/>
</dbReference>